<evidence type="ECO:0000256" key="1">
    <source>
        <dbReference type="SAM" id="MobiDB-lite"/>
    </source>
</evidence>
<comment type="caution">
    <text evidence="2">The sequence shown here is derived from an EMBL/GenBank/DDBJ whole genome shotgun (WGS) entry which is preliminary data.</text>
</comment>
<name>A0A0M0JV80_9EUKA</name>
<feature type="region of interest" description="Disordered" evidence="1">
    <location>
        <begin position="27"/>
        <end position="46"/>
    </location>
</feature>
<dbReference type="Proteomes" id="UP000037460">
    <property type="component" value="Unassembled WGS sequence"/>
</dbReference>
<organism evidence="2 3">
    <name type="scientific">Chrysochromulina tobinii</name>
    <dbReference type="NCBI Taxonomy" id="1460289"/>
    <lineage>
        <taxon>Eukaryota</taxon>
        <taxon>Haptista</taxon>
        <taxon>Haptophyta</taxon>
        <taxon>Prymnesiophyceae</taxon>
        <taxon>Prymnesiales</taxon>
        <taxon>Chrysochromulinaceae</taxon>
        <taxon>Chrysochromulina</taxon>
    </lineage>
</organism>
<protein>
    <submittedName>
        <fullName evidence="2">Uncharacterized protein</fullName>
    </submittedName>
</protein>
<feature type="region of interest" description="Disordered" evidence="1">
    <location>
        <begin position="121"/>
        <end position="197"/>
    </location>
</feature>
<accession>A0A0M0JV80</accession>
<feature type="region of interest" description="Disordered" evidence="1">
    <location>
        <begin position="1"/>
        <end position="20"/>
    </location>
</feature>
<dbReference type="OrthoDB" id="10592582at2759"/>
<sequence length="197" mass="21386">MFAKKDVDAEKAQQQGVKQVREWLESLLPEDERDEEEGGKAPSGKETSVIVNQLACKEVGCPDVEVVMTLLRAKPRPKLMFKLYKAAADLTKDEVAAAMNEALAEERAVAAGERAGLFTQRSHEPAAAAAADAHEHAESHGHGHADTEHVDDCACGHDHADNPHAEGKEHEHEHDGHAHEEHGHGHHEEHGHGHAAV</sequence>
<feature type="compositionally biased region" description="Basic and acidic residues" evidence="1">
    <location>
        <begin position="132"/>
        <end position="197"/>
    </location>
</feature>
<gene>
    <name evidence="2" type="ORF">Ctob_007911</name>
</gene>
<proteinExistence type="predicted"/>
<dbReference type="EMBL" id="JWZX01002197">
    <property type="protein sequence ID" value="KOO30591.1"/>
    <property type="molecule type" value="Genomic_DNA"/>
</dbReference>
<evidence type="ECO:0000313" key="2">
    <source>
        <dbReference type="EMBL" id="KOO30591.1"/>
    </source>
</evidence>
<feature type="compositionally biased region" description="Acidic residues" evidence="1">
    <location>
        <begin position="28"/>
        <end position="37"/>
    </location>
</feature>
<feature type="compositionally biased region" description="Basic and acidic residues" evidence="1">
    <location>
        <begin position="1"/>
        <end position="11"/>
    </location>
</feature>
<evidence type="ECO:0000313" key="3">
    <source>
        <dbReference type="Proteomes" id="UP000037460"/>
    </source>
</evidence>
<reference evidence="3" key="1">
    <citation type="journal article" date="2015" name="PLoS Genet.">
        <title>Genome Sequence and Transcriptome Analyses of Chrysochromulina tobin: Metabolic Tools for Enhanced Algal Fitness in the Prominent Order Prymnesiales (Haptophyceae).</title>
        <authorList>
            <person name="Hovde B.T."/>
            <person name="Deodato C.R."/>
            <person name="Hunsperger H.M."/>
            <person name="Ryken S.A."/>
            <person name="Yost W."/>
            <person name="Jha R.K."/>
            <person name="Patterson J."/>
            <person name="Monnat R.J. Jr."/>
            <person name="Barlow S.B."/>
            <person name="Starkenburg S.R."/>
            <person name="Cattolico R.A."/>
        </authorList>
    </citation>
    <scope>NUCLEOTIDE SEQUENCE</scope>
    <source>
        <strain evidence="3">CCMP291</strain>
    </source>
</reference>
<dbReference type="AlphaFoldDB" id="A0A0M0JV80"/>
<keyword evidence="3" id="KW-1185">Reference proteome</keyword>